<dbReference type="OrthoDB" id="3055998at2759"/>
<evidence type="ECO:0000259" key="13">
    <source>
        <dbReference type="PROSITE" id="PS51760"/>
    </source>
</evidence>
<dbReference type="PANTHER" id="PTHR31490">
    <property type="entry name" value="GLYCOSYL HYDROLASE"/>
    <property type="match status" value="1"/>
</dbReference>
<dbReference type="Proteomes" id="UP000008181">
    <property type="component" value="Chromosome 1"/>
</dbReference>
<evidence type="ECO:0000313" key="15">
    <source>
        <dbReference type="Proteomes" id="UP000008181"/>
    </source>
</evidence>
<dbReference type="GO" id="GO:0005576">
    <property type="term" value="C:extracellular region"/>
    <property type="evidence" value="ECO:0007669"/>
    <property type="project" value="UniProtKB-SubCell"/>
</dbReference>
<dbReference type="SMART" id="SM00633">
    <property type="entry name" value="Glyco_10"/>
    <property type="match status" value="1"/>
</dbReference>
<keyword evidence="6" id="KW-0858">Xylan degradation</keyword>
<comment type="similarity">
    <text evidence="4 11">Belongs to the glycosyl hydrolase 10 (cellulase F) family.</text>
</comment>
<evidence type="ECO:0000256" key="8">
    <source>
        <dbReference type="ARBA" id="ARBA00023277"/>
    </source>
</evidence>
<dbReference type="GO" id="GO:0045493">
    <property type="term" value="P:xylan catabolic process"/>
    <property type="evidence" value="ECO:0007669"/>
    <property type="project" value="UniProtKB-KW"/>
</dbReference>
<feature type="chain" id="PRO_5003436722" description="Beta-xylanase" evidence="12">
    <location>
        <begin position="25"/>
        <end position="354"/>
    </location>
</feature>
<dbReference type="PANTHER" id="PTHR31490:SF35">
    <property type="entry name" value="ENDO-1,4-BETA-XYLANASE"/>
    <property type="match status" value="1"/>
</dbReference>
<comment type="subcellular location">
    <subcellularLocation>
        <location evidence="2">Secreted</location>
    </subcellularLocation>
</comment>
<keyword evidence="7 11" id="KW-0378">Hydrolase</keyword>
<dbReference type="AlphaFoldDB" id="G2QXD2"/>
<evidence type="ECO:0000256" key="1">
    <source>
        <dbReference type="ARBA" id="ARBA00000681"/>
    </source>
</evidence>
<evidence type="ECO:0000256" key="3">
    <source>
        <dbReference type="ARBA" id="ARBA00004851"/>
    </source>
</evidence>
<dbReference type="InterPro" id="IPR017853">
    <property type="entry name" value="GH"/>
</dbReference>
<dbReference type="Pfam" id="PF00331">
    <property type="entry name" value="Glyco_hydro_10"/>
    <property type="match status" value="1"/>
</dbReference>
<dbReference type="eggNOG" id="ENOG502QR4K">
    <property type="taxonomic scope" value="Eukaryota"/>
</dbReference>
<keyword evidence="8 11" id="KW-0119">Carbohydrate metabolism</keyword>
<evidence type="ECO:0000256" key="6">
    <source>
        <dbReference type="ARBA" id="ARBA00022651"/>
    </source>
</evidence>
<dbReference type="HOGENOM" id="CLU_020161_12_1_1"/>
<dbReference type="SUPFAM" id="SSF51445">
    <property type="entry name" value="(Trans)glycosidases"/>
    <property type="match status" value="1"/>
</dbReference>
<evidence type="ECO:0000313" key="14">
    <source>
        <dbReference type="EMBL" id="AEO63155.1"/>
    </source>
</evidence>
<keyword evidence="10 11" id="KW-0624">Polysaccharide degradation</keyword>
<feature type="signal peptide" evidence="12">
    <location>
        <begin position="1"/>
        <end position="24"/>
    </location>
</feature>
<name>G2QXD2_THETT</name>
<feature type="domain" description="GH10" evidence="13">
    <location>
        <begin position="30"/>
        <end position="347"/>
    </location>
</feature>
<evidence type="ECO:0000256" key="5">
    <source>
        <dbReference type="ARBA" id="ARBA00022525"/>
    </source>
</evidence>
<dbReference type="PRINTS" id="PR00134">
    <property type="entry name" value="GLHYDRLASE10"/>
</dbReference>
<dbReference type="InterPro" id="IPR044846">
    <property type="entry name" value="GH10"/>
</dbReference>
<evidence type="ECO:0000256" key="11">
    <source>
        <dbReference type="RuleBase" id="RU361174"/>
    </source>
</evidence>
<evidence type="ECO:0000256" key="9">
    <source>
        <dbReference type="ARBA" id="ARBA00023295"/>
    </source>
</evidence>
<evidence type="ECO:0000256" key="4">
    <source>
        <dbReference type="ARBA" id="ARBA00007495"/>
    </source>
</evidence>
<accession>G2QXD2</accession>
<comment type="catalytic activity">
    <reaction evidence="1 11">
        <text>Endohydrolysis of (1-&gt;4)-beta-D-xylosidic linkages in xylans.</text>
        <dbReference type="EC" id="3.2.1.8"/>
    </reaction>
</comment>
<dbReference type="Gene3D" id="3.20.20.80">
    <property type="entry name" value="Glycosidases"/>
    <property type="match status" value="1"/>
</dbReference>
<keyword evidence="5" id="KW-0964">Secreted</keyword>
<dbReference type="PROSITE" id="PS51760">
    <property type="entry name" value="GH10_2"/>
    <property type="match status" value="1"/>
</dbReference>
<dbReference type="EC" id="3.2.1.8" evidence="11"/>
<sequence>MARLARALLMASGLLLAAGRPAAAQNQTQGEGLHSLMVAAGKLYFGTAMDTGNFNDPAYMAIVTNKSEFGMFTPENSMKWQVTEPQLDKFSFTQADEVAQKVKSNGQMLRCHTLVWYSQLPTFVANGSWTPATLSAVMTAHITNVVTHYAGQCYAWDVVNEALNEDGTFRQSVFFQTLGSAFIPLAFRAAAAADPRAKLYYNDFNLETTPAKTAGALRIVQLLQSNKTRIDGVGFQAHLAVNHTPPRTSLAATLRRFTALGLEVAYTELDVAQTALPESAAALAQQARDYVAVVGSCLDVPRCVGVTVWQFTDKFSWVPAAFPGRGEACLFASDYSRKPAYDALVALLRGRRLR</sequence>
<dbReference type="RefSeq" id="XP_003649491.1">
    <property type="nucleotide sequence ID" value="XM_003649443.1"/>
</dbReference>
<keyword evidence="12" id="KW-0732">Signal</keyword>
<organism evidence="14 15">
    <name type="scientific">Thermothielavioides terrestris (strain ATCC 38088 / NRRL 8126)</name>
    <name type="common">Thielavia terrestris</name>
    <dbReference type="NCBI Taxonomy" id="578455"/>
    <lineage>
        <taxon>Eukaryota</taxon>
        <taxon>Fungi</taxon>
        <taxon>Dikarya</taxon>
        <taxon>Ascomycota</taxon>
        <taxon>Pezizomycotina</taxon>
        <taxon>Sordariomycetes</taxon>
        <taxon>Sordariomycetidae</taxon>
        <taxon>Sordariales</taxon>
        <taxon>Chaetomiaceae</taxon>
        <taxon>Thermothielavioides</taxon>
        <taxon>Thermothielavioides terrestris</taxon>
    </lineage>
</organism>
<dbReference type="GO" id="GO:0031176">
    <property type="term" value="F:endo-1,4-beta-xylanase activity"/>
    <property type="evidence" value="ECO:0007669"/>
    <property type="project" value="UniProtKB-EC"/>
</dbReference>
<evidence type="ECO:0000256" key="2">
    <source>
        <dbReference type="ARBA" id="ARBA00004613"/>
    </source>
</evidence>
<gene>
    <name evidence="14" type="ORF">THITE_120962</name>
</gene>
<keyword evidence="9 11" id="KW-0326">Glycosidase</keyword>
<comment type="pathway">
    <text evidence="3">Glycan degradation; xylan degradation.</text>
</comment>
<evidence type="ECO:0000256" key="12">
    <source>
        <dbReference type="SAM" id="SignalP"/>
    </source>
</evidence>
<dbReference type="InterPro" id="IPR001000">
    <property type="entry name" value="GH10_dom"/>
</dbReference>
<dbReference type="KEGG" id="ttt:THITE_120962"/>
<keyword evidence="15" id="KW-1185">Reference proteome</keyword>
<evidence type="ECO:0000256" key="10">
    <source>
        <dbReference type="ARBA" id="ARBA00023326"/>
    </source>
</evidence>
<dbReference type="EMBL" id="CP003009">
    <property type="protein sequence ID" value="AEO63155.1"/>
    <property type="molecule type" value="Genomic_DNA"/>
</dbReference>
<protein>
    <recommendedName>
        <fullName evidence="11">Beta-xylanase</fullName>
        <ecNumber evidence="11">3.2.1.8</ecNumber>
    </recommendedName>
</protein>
<dbReference type="GeneID" id="11523485"/>
<evidence type="ECO:0000256" key="7">
    <source>
        <dbReference type="ARBA" id="ARBA00022801"/>
    </source>
</evidence>
<proteinExistence type="inferred from homology"/>
<reference evidence="14 15" key="1">
    <citation type="journal article" date="2011" name="Nat. Biotechnol.">
        <title>Comparative genomic analysis of the thermophilic biomass-degrading fungi Myceliophthora thermophila and Thielavia terrestris.</title>
        <authorList>
            <person name="Berka R.M."/>
            <person name="Grigoriev I.V."/>
            <person name="Otillar R."/>
            <person name="Salamov A."/>
            <person name="Grimwood J."/>
            <person name="Reid I."/>
            <person name="Ishmael N."/>
            <person name="John T."/>
            <person name="Darmond C."/>
            <person name="Moisan M.-C."/>
            <person name="Henrissat B."/>
            <person name="Coutinho P.M."/>
            <person name="Lombard V."/>
            <person name="Natvig D.O."/>
            <person name="Lindquist E."/>
            <person name="Schmutz J."/>
            <person name="Lucas S."/>
            <person name="Harris P."/>
            <person name="Powlowski J."/>
            <person name="Bellemare A."/>
            <person name="Taylor D."/>
            <person name="Butler G."/>
            <person name="de Vries R.P."/>
            <person name="Allijn I.E."/>
            <person name="van den Brink J."/>
            <person name="Ushinsky S."/>
            <person name="Storms R."/>
            <person name="Powell A.J."/>
            <person name="Paulsen I.T."/>
            <person name="Elbourne L.D.H."/>
            <person name="Baker S.E."/>
            <person name="Magnuson J."/>
            <person name="LaBoissiere S."/>
            <person name="Clutterbuck A.J."/>
            <person name="Martinez D."/>
            <person name="Wogulis M."/>
            <person name="de Leon A.L."/>
            <person name="Rey M.W."/>
            <person name="Tsang A."/>
        </authorList>
    </citation>
    <scope>NUCLEOTIDE SEQUENCE [LARGE SCALE GENOMIC DNA]</scope>
    <source>
        <strain evidence="15">ATCC 38088 / NRRL 8126</strain>
    </source>
</reference>